<protein>
    <submittedName>
        <fullName evidence="1">Uncharacterized protein</fullName>
    </submittedName>
</protein>
<comment type="caution">
    <text evidence="1">The sequence shown here is derived from an EMBL/GenBank/DDBJ whole genome shotgun (WGS) entry which is preliminary data.</text>
</comment>
<dbReference type="EMBL" id="JACHMI010000001">
    <property type="protein sequence ID" value="MBB6554700.1"/>
    <property type="molecule type" value="Genomic_DNA"/>
</dbReference>
<proteinExistence type="predicted"/>
<organism evidence="1 2">
    <name type="scientific">Nonomuraea rubra</name>
    <dbReference type="NCBI Taxonomy" id="46180"/>
    <lineage>
        <taxon>Bacteria</taxon>
        <taxon>Bacillati</taxon>
        <taxon>Actinomycetota</taxon>
        <taxon>Actinomycetes</taxon>
        <taxon>Streptosporangiales</taxon>
        <taxon>Streptosporangiaceae</taxon>
        <taxon>Nonomuraea</taxon>
    </lineage>
</organism>
<evidence type="ECO:0000313" key="2">
    <source>
        <dbReference type="Proteomes" id="UP000565579"/>
    </source>
</evidence>
<sequence>MIAEPTFLVRQAGGDTYECVTGVMPGDPPGIYKSHGHLVRVIVVTG</sequence>
<dbReference type="RefSeq" id="WP_185109393.1">
    <property type="nucleotide sequence ID" value="NZ_BAAAXY010000254.1"/>
</dbReference>
<name>A0A7X0U4Q1_9ACTN</name>
<evidence type="ECO:0000313" key="1">
    <source>
        <dbReference type="EMBL" id="MBB6554700.1"/>
    </source>
</evidence>
<keyword evidence="2" id="KW-1185">Reference proteome</keyword>
<reference evidence="1 2" key="1">
    <citation type="submission" date="2020-08" db="EMBL/GenBank/DDBJ databases">
        <title>Sequencing the genomes of 1000 actinobacteria strains.</title>
        <authorList>
            <person name="Klenk H.-P."/>
        </authorList>
    </citation>
    <scope>NUCLEOTIDE SEQUENCE [LARGE SCALE GENOMIC DNA]</scope>
    <source>
        <strain evidence="1 2">DSM 43768</strain>
    </source>
</reference>
<dbReference type="AlphaFoldDB" id="A0A7X0U4Q1"/>
<dbReference type="Proteomes" id="UP000565579">
    <property type="component" value="Unassembled WGS sequence"/>
</dbReference>
<accession>A0A7X0U4Q1</accession>
<gene>
    <name evidence="1" type="ORF">HD593_009495</name>
</gene>